<feature type="compositionally biased region" description="Polar residues" evidence="2">
    <location>
        <begin position="1291"/>
        <end position="1301"/>
    </location>
</feature>
<feature type="compositionally biased region" description="Pro residues" evidence="2">
    <location>
        <begin position="1120"/>
        <end position="1130"/>
    </location>
</feature>
<evidence type="ECO:0000256" key="1">
    <source>
        <dbReference type="SAM" id="Coils"/>
    </source>
</evidence>
<evidence type="ECO:0000313" key="3">
    <source>
        <dbReference type="EMBL" id="KAK8869826.1"/>
    </source>
</evidence>
<feature type="compositionally biased region" description="Acidic residues" evidence="2">
    <location>
        <begin position="206"/>
        <end position="217"/>
    </location>
</feature>
<feature type="compositionally biased region" description="Low complexity" evidence="2">
    <location>
        <begin position="1108"/>
        <end position="1119"/>
    </location>
</feature>
<evidence type="ECO:0000313" key="4">
    <source>
        <dbReference type="Proteomes" id="UP001388673"/>
    </source>
</evidence>
<feature type="compositionally biased region" description="Low complexity" evidence="2">
    <location>
        <begin position="178"/>
        <end position="195"/>
    </location>
</feature>
<feature type="compositionally biased region" description="Low complexity" evidence="2">
    <location>
        <begin position="934"/>
        <end position="950"/>
    </location>
</feature>
<feature type="coiled-coil region" evidence="1">
    <location>
        <begin position="277"/>
        <end position="373"/>
    </location>
</feature>
<feature type="compositionally biased region" description="Polar residues" evidence="2">
    <location>
        <begin position="227"/>
        <end position="237"/>
    </location>
</feature>
<protein>
    <submittedName>
        <fullName evidence="3">Uncharacterized protein</fullName>
    </submittedName>
</protein>
<reference evidence="3 4" key="1">
    <citation type="journal article" date="2024" name="bioRxiv">
        <title>Comparative genomics of Cryptococcus and Kwoniella reveals pathogenesis evolution and contrasting karyotype dynamics via intercentromeric recombination or chromosome fusion.</title>
        <authorList>
            <person name="Coelho M.A."/>
            <person name="David-Palma M."/>
            <person name="Shea T."/>
            <person name="Bowers K."/>
            <person name="McGinley-Smith S."/>
            <person name="Mohammad A.W."/>
            <person name="Gnirke A."/>
            <person name="Yurkov A.M."/>
            <person name="Nowrousian M."/>
            <person name="Sun S."/>
            <person name="Cuomo C.A."/>
            <person name="Heitman J."/>
        </authorList>
    </citation>
    <scope>NUCLEOTIDE SEQUENCE [LARGE SCALE GENOMIC DNA]</scope>
    <source>
        <strain evidence="3 4">CBS 13917</strain>
    </source>
</reference>
<dbReference type="KEGG" id="kne:92177654"/>
<evidence type="ECO:0000256" key="2">
    <source>
        <dbReference type="SAM" id="MobiDB-lite"/>
    </source>
</evidence>
<feature type="compositionally biased region" description="Polar residues" evidence="2">
    <location>
        <begin position="1097"/>
        <end position="1107"/>
    </location>
</feature>
<dbReference type="Proteomes" id="UP001388673">
    <property type="component" value="Unassembled WGS sequence"/>
</dbReference>
<feature type="region of interest" description="Disordered" evidence="2">
    <location>
        <begin position="1036"/>
        <end position="1245"/>
    </location>
</feature>
<dbReference type="RefSeq" id="XP_066806072.1">
    <property type="nucleotide sequence ID" value="XM_066943530.1"/>
</dbReference>
<dbReference type="GeneID" id="92177654"/>
<feature type="compositionally biased region" description="Polar residues" evidence="2">
    <location>
        <begin position="863"/>
        <end position="872"/>
    </location>
</feature>
<gene>
    <name evidence="3" type="ORF">IAR55_000394</name>
</gene>
<feature type="compositionally biased region" description="Polar residues" evidence="2">
    <location>
        <begin position="442"/>
        <end position="460"/>
    </location>
</feature>
<keyword evidence="4" id="KW-1185">Reference proteome</keyword>
<feature type="region of interest" description="Disordered" evidence="2">
    <location>
        <begin position="1283"/>
        <end position="1344"/>
    </location>
</feature>
<feature type="region of interest" description="Disordered" evidence="2">
    <location>
        <begin position="1"/>
        <end position="29"/>
    </location>
</feature>
<feature type="compositionally biased region" description="Polar residues" evidence="2">
    <location>
        <begin position="796"/>
        <end position="805"/>
    </location>
</feature>
<feature type="region of interest" description="Disordered" evidence="2">
    <location>
        <begin position="756"/>
        <end position="1023"/>
    </location>
</feature>
<feature type="region of interest" description="Disordered" evidence="2">
    <location>
        <begin position="510"/>
        <end position="532"/>
    </location>
</feature>
<feature type="compositionally biased region" description="Basic and acidic residues" evidence="2">
    <location>
        <begin position="1200"/>
        <end position="1220"/>
    </location>
</feature>
<dbReference type="EMBL" id="JBCAWK010000001">
    <property type="protein sequence ID" value="KAK8869826.1"/>
    <property type="molecule type" value="Genomic_DNA"/>
</dbReference>
<keyword evidence="1" id="KW-0175">Coiled coil</keyword>
<feature type="region of interest" description="Disordered" evidence="2">
    <location>
        <begin position="135"/>
        <end position="238"/>
    </location>
</feature>
<feature type="compositionally biased region" description="Pro residues" evidence="2">
    <location>
        <begin position="917"/>
        <end position="931"/>
    </location>
</feature>
<proteinExistence type="predicted"/>
<feature type="region of interest" description="Disordered" evidence="2">
    <location>
        <begin position="442"/>
        <end position="481"/>
    </location>
</feature>
<feature type="compositionally biased region" description="Polar residues" evidence="2">
    <location>
        <begin position="620"/>
        <end position="635"/>
    </location>
</feature>
<sequence length="1344" mass="147353">MESGKLPNHDQSLREYNFPGMTSLLPDRFRDNSQNVTSLEKEYDFSPRTHPLTRQAARMANPDPTGEFMYQIPVNGMGKNSSEGGMGTLRQDQSLDLEALNERLQILGLGLSNNRLHQQHQHLYSPIRLPYAASQSHKSASDIHSRRQLSPDPAHGQTWHQYPSVTELAPGDSISMYRPTRAPSASAKSSRRGGTNVDPGEAGVPQEEDAEQYEDEADHQNPEAASYWSQDNVTYPTPRTGRQLEDELTVEPTSVWTTGDVNRGMYDMRERLLDAEVSRNQDRMAELRRQIKEAQDLATTATRLEIAEKQLRELQARLIAEQVARTQMEQEVERREDETKNYQTEWASAVRALRRARDEGKKSEEEKRRLQRCFEEARDKLWKYHEALRVREARAQGKEEGRAEAWQEAERWMGGSPPIPGVEPVQAVPGTVLHQAPTTDVITPQSLQPPTVQQFHLSQTPPSPPKAQYQTQPAPATVSPPRQIPLETIAQLMDYLAKNPGAFPQLNQLQSQRVSPPHGAPEEPGASQANHSVTLPTPAAAHQASQMQEPSEVPLPQAAVTNLQAGRYDMPNTSQPMMVPVMMPMGPQVSMGGDFLSQQPQLNSTGLHQDITAGLPQPRPNQRSPKPITRTQPLSHRTPRSQPPHMQHTAQRTQAASPGLDAPRAMQATAVSTELGPIPPKSIPQRHAAESYLVGVDFDPSLRHMTPGAPSRMIHSAAVPLTERSAGFTQPPTAARSQFDDGASALDKPLPNPMIHSGANNGLARAQTAKAPSRAGPNVTDNRFKIGRRMSLSDGLHTQSRQRPMSQIPDGDRYPIFPTKGRDHSRQSSYGSIDPAAIGLPMSRDVSAVQSPDSELRGEGRSSTHPTPQRSARTPARSRVAGALRQDQDLAQPGLEDIDEATEEEAPRGTGGRRGSVPPPMMGQGQMPPPHILQQIQQAQGQGSMQGQVPRGPPRPAPSMPNLRHRITPVMPQPLGSFGGQVFGPPRGPDAGVNKTFSEPHQARREKQGHSHHHSLSALFGGRKQQDLVARRIEQLPEPESAYQPPRIYDLFVPPGMAPAAVSGGVEDVQGPRTSALGLSGVNGGDYRSEESGTMKAPTSSRSRSNHPPSAFFPSEASPPVSPKSAPPPHSAVQPHHREPINLDTPPTDMFQRRQDGIISYGNEPSPIERIPINREPLQVPLPPPRSIAPTAYSKTVSPPEHDSRHAPNGESEREAHDFHLPPPRSIAPTAYTRTVAGSPPEQAMVSSAEAEVKAIDFAMTVPLPQSRATTWIDRRTTITSVPDVEEPRTARSTTKVTPKSKQSERKVLRKPPPIIGSHGGPVDPRNFPLPPSRAATHRGRTST</sequence>
<organism evidence="3 4">
    <name type="scientific">Kwoniella newhampshirensis</name>
    <dbReference type="NCBI Taxonomy" id="1651941"/>
    <lineage>
        <taxon>Eukaryota</taxon>
        <taxon>Fungi</taxon>
        <taxon>Dikarya</taxon>
        <taxon>Basidiomycota</taxon>
        <taxon>Agaricomycotina</taxon>
        <taxon>Tremellomycetes</taxon>
        <taxon>Tremellales</taxon>
        <taxon>Cryptococcaceae</taxon>
        <taxon>Kwoniella</taxon>
    </lineage>
</organism>
<name>A0AAW0Z6H9_9TREE</name>
<feature type="region of interest" description="Disordered" evidence="2">
    <location>
        <begin position="608"/>
        <end position="666"/>
    </location>
</feature>
<comment type="caution">
    <text evidence="3">The sequence shown here is derived from an EMBL/GenBank/DDBJ whole genome shotgun (WGS) entry which is preliminary data.</text>
</comment>
<accession>A0AAW0Z6H9</accession>